<name>A0A2N9LUS0_9BACT</name>
<dbReference type="AlphaFoldDB" id="A0A2N9LUS0"/>
<proteinExistence type="predicted"/>
<dbReference type="EMBL" id="OKRB01000115">
    <property type="protein sequence ID" value="SPE26883.1"/>
    <property type="molecule type" value="Genomic_DNA"/>
</dbReference>
<accession>A0A2N9LUS0</accession>
<evidence type="ECO:0000313" key="1">
    <source>
        <dbReference type="EMBL" id="SPE26883.1"/>
    </source>
</evidence>
<reference evidence="2" key="1">
    <citation type="submission" date="2018-02" db="EMBL/GenBank/DDBJ databases">
        <authorList>
            <person name="Hausmann B."/>
        </authorList>
    </citation>
    <scope>NUCLEOTIDE SEQUENCE [LARGE SCALE GENOMIC DNA]</scope>
    <source>
        <strain evidence="2">Peat soil MAG SbA5</strain>
    </source>
</reference>
<gene>
    <name evidence="1" type="ORF">SBA5_560049</name>
</gene>
<sequence>MLPATSRSMPQLKQTKRVYSWCSFSFLNGPRRFSSKRSEAAFRPPFQGKAPTAQTKDFSYLIAAGSLGAADAPAPLTSALFFDAQGISRTTRAHLSKSLFPAKSPRSSTIPNELPR</sequence>
<protein>
    <submittedName>
        <fullName evidence="1">Uncharacterized protein</fullName>
    </submittedName>
</protein>
<evidence type="ECO:0000313" key="2">
    <source>
        <dbReference type="Proteomes" id="UP000239735"/>
    </source>
</evidence>
<dbReference type="Proteomes" id="UP000239735">
    <property type="component" value="Unassembled WGS sequence"/>
</dbReference>
<organism evidence="1 2">
    <name type="scientific">Candidatus Sulfuritelmatomonas gaucii</name>
    <dbReference type="NCBI Taxonomy" id="2043161"/>
    <lineage>
        <taxon>Bacteria</taxon>
        <taxon>Pseudomonadati</taxon>
        <taxon>Acidobacteriota</taxon>
        <taxon>Terriglobia</taxon>
        <taxon>Terriglobales</taxon>
        <taxon>Acidobacteriaceae</taxon>
        <taxon>Candidatus Sulfuritelmatomonas</taxon>
    </lineage>
</organism>